<feature type="domain" description="VWFA" evidence="3">
    <location>
        <begin position="4166"/>
        <end position="4359"/>
    </location>
</feature>
<dbReference type="InterPro" id="IPR002035">
    <property type="entry name" value="VWF_A"/>
</dbReference>
<dbReference type="GO" id="GO:0004842">
    <property type="term" value="F:ubiquitin-protein transferase activity"/>
    <property type="evidence" value="ECO:0007669"/>
    <property type="project" value="TreeGrafter"/>
</dbReference>
<feature type="region of interest" description="Disordered" evidence="2">
    <location>
        <begin position="1198"/>
        <end position="1225"/>
    </location>
</feature>
<dbReference type="InterPro" id="IPR010734">
    <property type="entry name" value="Copine_C"/>
</dbReference>
<keyword evidence="5" id="KW-1185">Reference proteome</keyword>
<gene>
    <name evidence="4" type="ORF">NLS_LOCUS5750</name>
</gene>
<dbReference type="SUPFAM" id="SSF53300">
    <property type="entry name" value="vWA-like"/>
    <property type="match status" value="1"/>
</dbReference>
<organism evidence="4 5">
    <name type="scientific">Litomosoides sigmodontis</name>
    <name type="common">Filarial nematode worm</name>
    <dbReference type="NCBI Taxonomy" id="42156"/>
    <lineage>
        <taxon>Eukaryota</taxon>
        <taxon>Metazoa</taxon>
        <taxon>Ecdysozoa</taxon>
        <taxon>Nematoda</taxon>
        <taxon>Chromadorea</taxon>
        <taxon>Rhabditida</taxon>
        <taxon>Spirurina</taxon>
        <taxon>Spiruromorpha</taxon>
        <taxon>Filarioidea</taxon>
        <taxon>Onchocercidae</taxon>
        <taxon>Litomosoides</taxon>
    </lineage>
</organism>
<feature type="compositionally biased region" description="Polar residues" evidence="2">
    <location>
        <begin position="169"/>
        <end position="181"/>
    </location>
</feature>
<dbReference type="SMART" id="SM00327">
    <property type="entry name" value="VWA"/>
    <property type="match status" value="1"/>
</dbReference>
<dbReference type="InterPro" id="IPR036465">
    <property type="entry name" value="vWFA_dom_sf"/>
</dbReference>
<dbReference type="PANTHER" id="PTHR45751:SF11">
    <property type="entry name" value="COPINE FAMILY PROTEIN 2"/>
    <property type="match status" value="1"/>
</dbReference>
<accession>A0A3P6T3D7</accession>
<keyword evidence="1" id="KW-0175">Coiled coil</keyword>
<evidence type="ECO:0000313" key="4">
    <source>
        <dbReference type="EMBL" id="VDK82426.1"/>
    </source>
</evidence>
<dbReference type="STRING" id="42156.A0A3P6T3D7"/>
<sequence>MIPTKRHRSKFRNRPKVNSHQKPEVRNRSTMKRGFRYFFNQEKLNNKDDSDDMEVERKRGFFQKFFRPTNSRRLGDDEGTSMEAERNSLLRDGEGYAVIDRRKDDFVFSTDKEKREMSAPVSPKSVTFEDDLFRTATERRGQSVAPPPTFLTGSRGTTTPTQQAFINFDYDTSQNPGSPARSSRDASLALDEATQDLLRLSSQSPSAWSRGSSYPLHAVDGIPKSASTASMNKVLRTKDGGLLKLSNAFSWNTNLSNNLAPSNTSPYLHTDEAGHQDQAVTATYTNERREGPPTVRTTVEGRLRMEKVVGADLVSVEHCTCSAWTIHSTITHCKVKTTLGNRTIIMEESRNGENREGDFKMSLYEGGQLKTRNTADFQIPPNTDKTEYLSLLSQRLLRGMDTLNEEEQKTTTRVEVEVIEDVTIILKTYIIGKCNALFQDFSVDQVAVDQLSQEFLVEGHRYEDHSEIRPYQRTSSEATTVSDSITQRCAPLACVECTLKRIEDCSFNEVNVAMSNVFSAVLILIREPIVPQVPSHVSYGMEQRGKQYSGETTIRRLRRLESTDSSDEGQKMATKEPSFLFEKPQIIETVKIPVLNITELDLQRMADTSAILANFAIPRTDQSQLDIESDYDFREAEGGSYGIEQKGQHFKGEMVFKKKRLSLESESVSEEDICGLTYLNLTKQEARGEFEVTVVISNDQRGSPKHFNESQPIEVINLIAQISTNGKKEEILATLATKLSCREAYVGQEVSSVSSNAFIAIQKAIHLDDVFQQHIRSWNDRTVERIAQHVKATTEEAAMLMLSIGGCVGKYSNGLMTEFIVKDVRTQKTDLRSRASLESERVSNVSLNRGSKMLAASIRLPERVKQNEQMTITEFGDEREQVVIFLQRAGIINGQAQREWKEAVTGRSRGTCTTSSTITTTKTFNTFESFTDSFSIVTNTDFPSTDLTKTNTTTKHFHLSNFKTILPIHEMARKVFQLIDINTVSIDLCTNFTQAENSDEIRVRLAHEFCNPNEIKQRISEKEEYLYVLLETVSISMTKDDERLEEMFDMFRIAGDTNVHGASIFMRPQRSRSPSRNDLSDEVKDVSLSLHRSAQCMQSGTEFSFPAYSHKEPSKRAPANFENTTNKRETTDVLVMLMNATKIEGANDTHNAVPKPKGERIVPIKQISLLSSSNVSNKKELFIDAQKQWTSKIYDSSCSPETASSRYFGDADSRRTTSDPFKSKEYVNSSRRMKEIFEESSSFPNASHNVNHRQESISRCSNTREVSLTWNSVDRSRTQQLRYEAKDKRMGPQELLYDTQQKEQQQLHTFPRVKREELKEKLYNTTSEKRVAMLHAGFDLDTALLTTPEMETELTPAKDCNMTTSEYFSDERNWTATRESYYKQQNIHTEQISKSAGDLFESSPEGDSEALDEMSVVSDATHSRVKHSEISLEKINLKMIHSLTASLESTTLKILGVESSTVPETCKYDVAFGKSEQYEASSIACTTGRYDFIQPRRTVQEVLVVKKKEAHLKICESRENDLDSTPFCGKNIRHIQAHIPPFDLQYQNGIFQQRTSNTTEAVETTDFVILESAQDKNAAAVGTSAGTLETQKQQQLGQVGHNASNVDSYQTIPQTLSTSLKIVEGEIHQTNDVANFGEVLHGTKARHEPAPINRELSPTTFGEADNRFSFEERNSQFDDIVHFPLKPMKRLLLREIAPTEKAKLQQPKETMKEFEEAQHTATQVGTASAFRKSRFSGEMRQLKRETEALRKKDEQESSEGQLRELAELTAQAYKKRHLMAEEEVIKAEQLNIKESKEVPSVHQGATAHYGTVLRQTRVNKTMKKRDLTTFETMLQETSGTELLLKKPSDEECGSVVRDLAITRTQGHDGTMHYAEVMCSFASVKHKEKAKTEIASSVKFSGHFNMHLSAAESFSLEIQLVYNCNARLNEACSSTAQEPVATFMMNLRATREEVKGVMIVFTQEEHISSVARVLPDKTCERTSLDVFHEFGKELQQYLAHWDVQVQNALLTEEYIAVAEMTCTDDAMRLEDEDVVERPEFLEFASKAISCELHVSESDEWKIIQRSVKTLFRRPHQQVAREAVISIGYFEEQTAVLHENGSASTGIVAHFAGVKKTKSGVEISDNLSGLRAANLAKLLVKVEPIEMVRYIWSEVNRGQVVVGFVACSEVHERGVIALDTQSQCHSREIVSKGVDEEWIVSEEGVAQSEIAKLTTFATGTDSFHGGLHICEFGSEQVALNVIASEKVELRSKNVPFTEASHADSSTHFSTITSVSGDKRQFILESKIKERLILACEQELFVGSVQKAVVSTAENVAESAVENSEMQTNNEILLTHRSVKKTAEAASRASAIALTLSQHLKAQQASEEASVMFSIPASDLGAEDSVRQSAISLDAAKLETKYAKTTALQEVIELVKLREVLAETGSILKGAHADVAHETLKETYSEGFEILSQWTTVDRDLEAEVRLLRTLNVGSKFSIAATSEEEISIAGTWVATKCNVGTCVIKNVTASECCKRSFQIEFDEVRIWLENFERDERCEIFWCGKNYDMLYVAIPESILEKLNAVINLCRVSNILPKQTANEYIWRDKRFIVALPLYVKCEGSETDYTAVDICLEQKVARICLETVRIATNWMETEIFEFEEAANEKLDMSVGLHGKRLAPLGAEVIWPTAREVGSVVIEMEEYVEEQTTLYAELACERVTFAEFNRTVIISEEYEPQMLVTNTALEEVVDGCDEFRIVPQEKNISYVMVIGNKGECLSVWLHETKENFVTVAFQYSEEAQWHEMEGYIVERRFGGNYQLLTKATRVEYCDANMARLRPVEKEASVKVLRESVRNFLSIEVPAPTSTVTVMDISWEKAPPAASAFARPPCAHRAEPIRSRLLEIGQVLHTVHAQFKVKEVSRKFPAIWKVPNYGGHFMLSIKSAAEALSDNVIEYHKNGTSETAVKTLKQVITVIVPVLSAHCVIEVAEEIRVDLIKPSLTGQAYLLLRQVNVGVNAEVKFIEPTDVRETSYLQLSREVQSMELEKTINEVRVGGKLMLITGASEECESNAVRELTDNVVRIAHCSQVIVAKNWSRNTCCEVIATKSESNEVYINLRNLESTYKSNRTVWQKPLLRNTLTIQESEAVVLTINLNHIKQTLKEISEKTMRLARRSEPCTLTAFATTDEQKLVQCILEKRHDTSLTASARIMVENIVRGFPLNVMQSEFVEIALCTNLQRIAEVLEVRETLNASNRGYDMYWKLCEACEENEYSNYEFEQESLMGQVETILPQSCYAGHLTLFTSAAKESVVDVTLRLESKLAAEAEIRSSINVSSKNIPAVFSMKSAVSVENNEAFTLARKPEAKESRIIKKIANMDRAQIVAVEVSLETESVIMNCRRKEERAEIQRIIFVAFFGGHQKLEALAAKEIITDIHEVIVSGHLLFAESCLHQVVGNVTIPCILSTQSSRVEESCEEYHFRKKRILENGVALLLPAANHEFDKFNTIESTNEIETITAHWQHDETHEEVRSCICDKRFGGSVILSTHFAQESSIMFVAALTASRCSSETVIFTIFTAYHSNEEPTLAASSTAEMFTELHCHLYGPYINLKSTINIRISNHTKVMNAQLTESTTVSETTNVQYQRRDVVVDTFSEVFPEARFGGSLTLNTLASDDTSISVQSLHSAKGLKELEVQLVVTEKNRACKTYYLLATTEQALSTDLQFQKPSDLSNVEIVKRASRRGDDRCFTFTESSEISQFNNFFWRNPTESIAEQVAILKEIRYGGHLELSTGYATEQTVTVKGTLKRRLVELSAAISMKAANRGESVNVFCSASQENHAFTSLELQSTKLSQFEISISHKTAYREEPQELITNESSELNLTNFAVMQRSLDYESAEIVWKAKNYGGTIELQCTSSRQSYTEMYNCLESRSSSLKRHDGAVLIINQMRHGEHISMNLMAAEETIFNFEISFEKQNEESKQSCALKAINVSLLEILDTAESLESATEIEKVDEWRRLSELHVECTLKLARQCLPVSLQTDSAEETFIRHESEMRVNVQRTNAAIEIERSAIRMEREALTCTEAVNVTLRHKVVDEEQGKVEKRVSFAAEVTEKTMSMDMSVTVEQREIPLIVKKPMKKEQHDRRPTLRQNEAPNFIPVRRNSLLLAMELGDAHNIPHYKTLEDVIRGIKKAGLEYSNLIFGIDYTKSNKYQGERTFDGRNLHALSSDEMNPYQQVIEIVGKTLSSFDADGVIPTYGFGDEESSGHGIFNLNDRNDMNAECNGFAEVLRIYTDKTPFIQMSGPTNFVPLIEQAVSIVRQKNSYHILVIVADGQVTNEKINQKAIAAASRYPLSIIMVGVGDGPWNMMTRFDETLPKRMFDNFHFVDFHKVMFNAPNQEASFALNALMEIPDQYKAIKELGLLKHSRRG</sequence>
<feature type="coiled-coil region" evidence="1">
    <location>
        <begin position="1732"/>
        <end position="1759"/>
    </location>
</feature>
<dbReference type="OMA" id="HDWARLR"/>
<feature type="compositionally biased region" description="Basic residues" evidence="2">
    <location>
        <begin position="1"/>
        <end position="19"/>
    </location>
</feature>
<name>A0A3P6T3D7_LITSI</name>
<feature type="region of interest" description="Disordered" evidence="2">
    <location>
        <begin position="169"/>
        <end position="188"/>
    </location>
</feature>
<dbReference type="OrthoDB" id="5855668at2759"/>
<reference evidence="4 5" key="1">
    <citation type="submission" date="2018-08" db="EMBL/GenBank/DDBJ databases">
        <authorList>
            <person name="Laetsch R D."/>
            <person name="Stevens L."/>
            <person name="Kumar S."/>
            <person name="Blaxter L. M."/>
        </authorList>
    </citation>
    <scope>NUCLEOTIDE SEQUENCE [LARGE SCALE GENOMIC DNA]</scope>
</reference>
<proteinExistence type="predicted"/>
<protein>
    <recommendedName>
        <fullName evidence="3">VWFA domain-containing protein</fullName>
    </recommendedName>
</protein>
<evidence type="ECO:0000256" key="1">
    <source>
        <dbReference type="SAM" id="Coils"/>
    </source>
</evidence>
<dbReference type="InterPro" id="IPR052079">
    <property type="entry name" value="E3_ligase/Copine_domain"/>
</dbReference>
<dbReference type="EMBL" id="UYRX01000452">
    <property type="protein sequence ID" value="VDK82426.1"/>
    <property type="molecule type" value="Genomic_DNA"/>
</dbReference>
<evidence type="ECO:0000259" key="3">
    <source>
        <dbReference type="SMART" id="SM00327"/>
    </source>
</evidence>
<feature type="compositionally biased region" description="Basic and acidic residues" evidence="2">
    <location>
        <begin position="1209"/>
        <end position="1225"/>
    </location>
</feature>
<evidence type="ECO:0000313" key="5">
    <source>
        <dbReference type="Proteomes" id="UP000277928"/>
    </source>
</evidence>
<feature type="region of interest" description="Disordered" evidence="2">
    <location>
        <begin position="1"/>
        <end position="31"/>
    </location>
</feature>
<dbReference type="Proteomes" id="UP000277928">
    <property type="component" value="Unassembled WGS sequence"/>
</dbReference>
<dbReference type="GO" id="GO:0016567">
    <property type="term" value="P:protein ubiquitination"/>
    <property type="evidence" value="ECO:0007669"/>
    <property type="project" value="TreeGrafter"/>
</dbReference>
<dbReference type="GO" id="GO:0005634">
    <property type="term" value="C:nucleus"/>
    <property type="evidence" value="ECO:0007669"/>
    <property type="project" value="TreeGrafter"/>
</dbReference>
<dbReference type="PANTHER" id="PTHR45751">
    <property type="entry name" value="COPINE FAMILY PROTEIN 1"/>
    <property type="match status" value="1"/>
</dbReference>
<evidence type="ECO:0000256" key="2">
    <source>
        <dbReference type="SAM" id="MobiDB-lite"/>
    </source>
</evidence>
<dbReference type="Pfam" id="PF07002">
    <property type="entry name" value="Copine"/>
    <property type="match status" value="1"/>
</dbReference>